<feature type="domain" description="Gal80p-like C-terminal" evidence="3">
    <location>
        <begin position="134"/>
        <end position="274"/>
    </location>
</feature>
<dbReference type="InterPro" id="IPR050463">
    <property type="entry name" value="Gfo/Idh/MocA_oxidrdct_glycsds"/>
</dbReference>
<dbReference type="Pfam" id="PF22685">
    <property type="entry name" value="Gal80p_C-like"/>
    <property type="match status" value="1"/>
</dbReference>
<dbReference type="InterPro" id="IPR000683">
    <property type="entry name" value="Gfo/Idh/MocA-like_OxRdtase_N"/>
</dbReference>
<dbReference type="SUPFAM" id="SSF55347">
    <property type="entry name" value="Glyceraldehyde-3-phosphate dehydrogenase-like, C-terminal domain"/>
    <property type="match status" value="1"/>
</dbReference>
<organism evidence="4 5">
    <name type="scientific">Lichenifustis flavocetrariae</name>
    <dbReference type="NCBI Taxonomy" id="2949735"/>
    <lineage>
        <taxon>Bacteria</taxon>
        <taxon>Pseudomonadati</taxon>
        <taxon>Pseudomonadota</taxon>
        <taxon>Alphaproteobacteria</taxon>
        <taxon>Hyphomicrobiales</taxon>
        <taxon>Lichenihabitantaceae</taxon>
        <taxon>Lichenifustis</taxon>
    </lineage>
</organism>
<dbReference type="Gene3D" id="3.30.360.10">
    <property type="entry name" value="Dihydrodipicolinate Reductase, domain 2"/>
    <property type="match status" value="1"/>
</dbReference>
<evidence type="ECO:0000259" key="3">
    <source>
        <dbReference type="Pfam" id="PF22685"/>
    </source>
</evidence>
<dbReference type="GO" id="GO:0000166">
    <property type="term" value="F:nucleotide binding"/>
    <property type="evidence" value="ECO:0007669"/>
    <property type="project" value="InterPro"/>
</dbReference>
<dbReference type="PANTHER" id="PTHR43818">
    <property type="entry name" value="BCDNA.GH03377"/>
    <property type="match status" value="1"/>
</dbReference>
<dbReference type="RefSeq" id="WP_282588174.1">
    <property type="nucleotide sequence ID" value="NZ_JAMOIM010000033.1"/>
</dbReference>
<dbReference type="Gene3D" id="3.40.50.720">
    <property type="entry name" value="NAD(P)-binding Rossmann-like Domain"/>
    <property type="match status" value="1"/>
</dbReference>
<gene>
    <name evidence="4" type="ORF">M8523_27945</name>
</gene>
<reference evidence="4" key="1">
    <citation type="submission" date="2022-05" db="EMBL/GenBank/DDBJ databases">
        <authorList>
            <person name="Pankratov T."/>
        </authorList>
    </citation>
    <scope>NUCLEOTIDE SEQUENCE</scope>
    <source>
        <strain evidence="4">BP6-180914</strain>
    </source>
</reference>
<feature type="domain" description="Gfo/Idh/MocA-like oxidoreductase N-terminal" evidence="2">
    <location>
        <begin position="5"/>
        <end position="124"/>
    </location>
</feature>
<dbReference type="InterPro" id="IPR055080">
    <property type="entry name" value="Gal80p-like_C"/>
</dbReference>
<comment type="caution">
    <text evidence="4">The sequence shown here is derived from an EMBL/GenBank/DDBJ whole genome shotgun (WGS) entry which is preliminary data.</text>
</comment>
<dbReference type="GO" id="GO:0016491">
    <property type="term" value="F:oxidoreductase activity"/>
    <property type="evidence" value="ECO:0007669"/>
    <property type="project" value="UniProtKB-KW"/>
</dbReference>
<protein>
    <submittedName>
        <fullName evidence="4">Gfo/Idh/MocA family oxidoreductase</fullName>
    </submittedName>
</protein>
<dbReference type="SUPFAM" id="SSF51735">
    <property type="entry name" value="NAD(P)-binding Rossmann-fold domains"/>
    <property type="match status" value="1"/>
</dbReference>
<evidence type="ECO:0000256" key="1">
    <source>
        <dbReference type="ARBA" id="ARBA00023002"/>
    </source>
</evidence>
<dbReference type="AlphaFoldDB" id="A0AA41Z2I7"/>
<sequence>MASELKVGIIGINTTGGWASEAHVPAVKAIKGMTLAAVATSRQETADEAANAFGAEKAYAGGLALIADPDIDIVTVATRVPDHRELLLASIAAGKHVYSEWPLGAGATEAREIAGAARSVGVKHAIGLQLRESPAVKKARGILGSGALGRLLSVTAFSTTAGFGPDVPPQFVYLEDPASFANMITIQGAHTLDLLIALGGQLEFMNALVSRQFSNIQVGEPRQSRARVTFDHLLMHGRFGSGAPFGLEVAGGRTVDTPFHLEVTGEKGSLRLDGGAPRGVQSSRIGLSQDGERQSVDEGEFAGLSDGALNVAGVYEALGEDIRNGSSNVADFHHAVRLTRLIEDVLETSEQGARVTGGHTWPDR</sequence>
<dbReference type="Proteomes" id="UP001165667">
    <property type="component" value="Unassembled WGS sequence"/>
</dbReference>
<dbReference type="PANTHER" id="PTHR43818:SF11">
    <property type="entry name" value="BCDNA.GH03377"/>
    <property type="match status" value="1"/>
</dbReference>
<name>A0AA41Z2I7_9HYPH</name>
<proteinExistence type="predicted"/>
<dbReference type="Pfam" id="PF01408">
    <property type="entry name" value="GFO_IDH_MocA"/>
    <property type="match status" value="1"/>
</dbReference>
<dbReference type="EMBL" id="JAMOIM010000033">
    <property type="protein sequence ID" value="MCW6511797.1"/>
    <property type="molecule type" value="Genomic_DNA"/>
</dbReference>
<evidence type="ECO:0000313" key="5">
    <source>
        <dbReference type="Proteomes" id="UP001165667"/>
    </source>
</evidence>
<keyword evidence="1" id="KW-0560">Oxidoreductase</keyword>
<evidence type="ECO:0000259" key="2">
    <source>
        <dbReference type="Pfam" id="PF01408"/>
    </source>
</evidence>
<accession>A0AA41Z2I7</accession>
<keyword evidence="5" id="KW-1185">Reference proteome</keyword>
<dbReference type="InterPro" id="IPR036291">
    <property type="entry name" value="NAD(P)-bd_dom_sf"/>
</dbReference>
<evidence type="ECO:0000313" key="4">
    <source>
        <dbReference type="EMBL" id="MCW6511797.1"/>
    </source>
</evidence>